<feature type="repeat" description="ANK" evidence="1">
    <location>
        <begin position="279"/>
        <end position="311"/>
    </location>
</feature>
<keyword evidence="1" id="KW-0040">ANK repeat</keyword>
<dbReference type="EMBL" id="LHPG02000012">
    <property type="protein sequence ID" value="PRW45187.1"/>
    <property type="molecule type" value="Genomic_DNA"/>
</dbReference>
<dbReference type="Gene3D" id="1.25.40.20">
    <property type="entry name" value="Ankyrin repeat-containing domain"/>
    <property type="match status" value="3"/>
</dbReference>
<evidence type="ECO:0000313" key="3">
    <source>
        <dbReference type="Proteomes" id="UP000239899"/>
    </source>
</evidence>
<proteinExistence type="predicted"/>
<keyword evidence="3" id="KW-1185">Reference proteome</keyword>
<dbReference type="PROSITE" id="PS50088">
    <property type="entry name" value="ANK_REPEAT"/>
    <property type="match status" value="2"/>
</dbReference>
<organism evidence="2 3">
    <name type="scientific">Chlorella sorokiniana</name>
    <name type="common">Freshwater green alga</name>
    <dbReference type="NCBI Taxonomy" id="3076"/>
    <lineage>
        <taxon>Eukaryota</taxon>
        <taxon>Viridiplantae</taxon>
        <taxon>Chlorophyta</taxon>
        <taxon>core chlorophytes</taxon>
        <taxon>Trebouxiophyceae</taxon>
        <taxon>Chlorellales</taxon>
        <taxon>Chlorellaceae</taxon>
        <taxon>Chlorella clade</taxon>
        <taxon>Chlorella</taxon>
    </lineage>
</organism>
<reference evidence="2 3" key="1">
    <citation type="journal article" date="2018" name="Plant J.">
        <title>Genome sequences of Chlorella sorokiniana UTEX 1602 and Micractinium conductrix SAG 241.80: implications to maltose excretion by a green alga.</title>
        <authorList>
            <person name="Arriola M.B."/>
            <person name="Velmurugan N."/>
            <person name="Zhang Y."/>
            <person name="Plunkett M.H."/>
            <person name="Hondzo H."/>
            <person name="Barney B.M."/>
        </authorList>
    </citation>
    <scope>NUCLEOTIDE SEQUENCE [LARGE SCALE GENOMIC DNA]</scope>
    <source>
        <strain evidence="3">UTEX 1602</strain>
    </source>
</reference>
<dbReference type="Pfam" id="PF00023">
    <property type="entry name" value="Ank"/>
    <property type="match status" value="1"/>
</dbReference>
<evidence type="ECO:0000256" key="1">
    <source>
        <dbReference type="PROSITE-ProRule" id="PRU00023"/>
    </source>
</evidence>
<feature type="repeat" description="ANK" evidence="1">
    <location>
        <begin position="87"/>
        <end position="119"/>
    </location>
</feature>
<sequence>MLLGVAPETALVPCGPGFLPIHWAVQGGDVSLINLLLEAAPERATATTAASYNSSGGLTAAAVSAQKDQPEALQLLLAKLAMVANKEGWLPIHSAASEGHASVVEVLLRLAPESAIASTREQYTAAMMAAFSGHAASLKLLIDAAPELLFMTNREGCTCTYFAAEMGHVDCLQLLLHRAPALAAAPTEGGFTAAHLAATLGQEATLQLLLEAAPSAATALTDKGSTPAHLAAEKGRTACLQLLMAAAPETAVVGGGGRAAVVELLCSLAPESAGVARNDGVTPLFVAVENGREDLVELLLKDALDAALLPTCGALERVGPAHIAAMQGHAGVLKRILEAAPQASEQRDIEGRTPLDVAVQHCRVKAVQVLQEHRGRSS</sequence>
<evidence type="ECO:0000313" key="2">
    <source>
        <dbReference type="EMBL" id="PRW45187.1"/>
    </source>
</evidence>
<protein>
    <submittedName>
        <fullName evidence="2">Uncharacterized protein</fullName>
    </submittedName>
</protein>
<dbReference type="InterPro" id="IPR036770">
    <property type="entry name" value="Ankyrin_rpt-contain_sf"/>
</dbReference>
<gene>
    <name evidence="2" type="ORF">C2E21_6160</name>
</gene>
<name>A0A2P6TLL6_CHLSO</name>
<dbReference type="OrthoDB" id="567660at2759"/>
<dbReference type="PANTHER" id="PTHR24121:SF21">
    <property type="entry name" value="ANKYRIN REPEAT FAMILY PROTEIN"/>
    <property type="match status" value="1"/>
</dbReference>
<dbReference type="PANTHER" id="PTHR24121">
    <property type="entry name" value="NO MECHANORECEPTOR POTENTIAL C, ISOFORM D-RELATED"/>
    <property type="match status" value="1"/>
</dbReference>
<dbReference type="PROSITE" id="PS50297">
    <property type="entry name" value="ANK_REP_REGION"/>
    <property type="match status" value="2"/>
</dbReference>
<dbReference type="Pfam" id="PF13637">
    <property type="entry name" value="Ank_4"/>
    <property type="match status" value="1"/>
</dbReference>
<comment type="caution">
    <text evidence="2">The sequence shown here is derived from an EMBL/GenBank/DDBJ whole genome shotgun (WGS) entry which is preliminary data.</text>
</comment>
<accession>A0A2P6TLL6</accession>
<dbReference type="Pfam" id="PF12796">
    <property type="entry name" value="Ank_2"/>
    <property type="match status" value="3"/>
</dbReference>
<dbReference type="AlphaFoldDB" id="A0A2P6TLL6"/>
<dbReference type="STRING" id="3076.A0A2P6TLL6"/>
<dbReference type="Proteomes" id="UP000239899">
    <property type="component" value="Unassembled WGS sequence"/>
</dbReference>
<dbReference type="SUPFAM" id="SSF48403">
    <property type="entry name" value="Ankyrin repeat"/>
    <property type="match status" value="1"/>
</dbReference>
<dbReference type="SMART" id="SM00248">
    <property type="entry name" value="ANK"/>
    <property type="match status" value="10"/>
</dbReference>
<dbReference type="InterPro" id="IPR002110">
    <property type="entry name" value="Ankyrin_rpt"/>
</dbReference>